<comment type="similarity">
    <text evidence="7">Belongs to the binding-protein-dependent transport system permease family.</text>
</comment>
<keyword evidence="12" id="KW-1185">Reference proteome</keyword>
<dbReference type="Pfam" id="PF00528">
    <property type="entry name" value="BPD_transp_1"/>
    <property type="match status" value="1"/>
</dbReference>
<keyword evidence="2 7" id="KW-0813">Transport</keyword>
<evidence type="ECO:0000256" key="3">
    <source>
        <dbReference type="ARBA" id="ARBA00022475"/>
    </source>
</evidence>
<feature type="transmembrane region" description="Helical" evidence="7">
    <location>
        <begin position="169"/>
        <end position="188"/>
    </location>
</feature>
<organism evidence="9 11">
    <name type="scientific">Candidatus Chlorohelix allophototropha</name>
    <dbReference type="NCBI Taxonomy" id="3003348"/>
    <lineage>
        <taxon>Bacteria</taxon>
        <taxon>Bacillati</taxon>
        <taxon>Chloroflexota</taxon>
        <taxon>Chloroflexia</taxon>
        <taxon>Candidatus Chloroheliales</taxon>
        <taxon>Candidatus Chloroheliaceae</taxon>
        <taxon>Candidatus Chlorohelix</taxon>
    </lineage>
</organism>
<dbReference type="InterPro" id="IPR000515">
    <property type="entry name" value="MetI-like"/>
</dbReference>
<protein>
    <submittedName>
        <fullName evidence="9">ABC transporter permease</fullName>
    </submittedName>
</protein>
<feature type="transmembrane region" description="Helical" evidence="7">
    <location>
        <begin position="272"/>
        <end position="294"/>
    </location>
</feature>
<dbReference type="Gene3D" id="1.10.3720.10">
    <property type="entry name" value="MetI-like"/>
    <property type="match status" value="1"/>
</dbReference>
<reference evidence="10" key="2">
    <citation type="journal article" date="2024" name="Nature">
        <title>Anoxygenic phototroph of the Chloroflexota uses a type I reaction centre.</title>
        <authorList>
            <person name="Tsuji J.M."/>
            <person name="Shaw N.A."/>
            <person name="Nagashima S."/>
            <person name="Venkiteswaran J.J."/>
            <person name="Schiff S.L."/>
            <person name="Watanabe T."/>
            <person name="Fukui M."/>
            <person name="Hanada S."/>
            <person name="Tank M."/>
            <person name="Neufeld J.D."/>
        </authorList>
    </citation>
    <scope>NUCLEOTIDE SEQUENCE</scope>
    <source>
        <strain evidence="10">L227-S17</strain>
    </source>
</reference>
<reference evidence="9 11" key="1">
    <citation type="submission" date="2020-06" db="EMBL/GenBank/DDBJ databases">
        <title>Anoxygenic phototrophic Chloroflexota member uses a Type I reaction center.</title>
        <authorList>
            <person name="Tsuji J.M."/>
            <person name="Shaw N.A."/>
            <person name="Nagashima S."/>
            <person name="Venkiteswaran J."/>
            <person name="Schiff S.L."/>
            <person name="Hanada S."/>
            <person name="Tank M."/>
            <person name="Neufeld J.D."/>
        </authorList>
    </citation>
    <scope>NUCLEOTIDE SEQUENCE [LARGE SCALE GENOMIC DNA]</scope>
    <source>
        <strain evidence="9">L227-S17</strain>
    </source>
</reference>
<evidence type="ECO:0000256" key="5">
    <source>
        <dbReference type="ARBA" id="ARBA00022989"/>
    </source>
</evidence>
<evidence type="ECO:0000256" key="4">
    <source>
        <dbReference type="ARBA" id="ARBA00022692"/>
    </source>
</evidence>
<keyword evidence="4 7" id="KW-0812">Transmembrane</keyword>
<dbReference type="PANTHER" id="PTHR43386">
    <property type="entry name" value="OLIGOPEPTIDE TRANSPORT SYSTEM PERMEASE PROTEIN APPC"/>
    <property type="match status" value="1"/>
</dbReference>
<feature type="transmembrane region" description="Helical" evidence="7">
    <location>
        <begin position="227"/>
        <end position="252"/>
    </location>
</feature>
<dbReference type="InterPro" id="IPR050366">
    <property type="entry name" value="BP-dependent_transpt_permease"/>
</dbReference>
<evidence type="ECO:0000256" key="1">
    <source>
        <dbReference type="ARBA" id="ARBA00004651"/>
    </source>
</evidence>
<dbReference type="Proteomes" id="UP000521676">
    <property type="component" value="Unassembled WGS sequence"/>
</dbReference>
<comment type="subcellular location">
    <subcellularLocation>
        <location evidence="1 7">Cell membrane</location>
        <topology evidence="1 7">Multi-pass membrane protein</topology>
    </subcellularLocation>
</comment>
<dbReference type="GO" id="GO:0005886">
    <property type="term" value="C:plasma membrane"/>
    <property type="evidence" value="ECO:0007669"/>
    <property type="project" value="UniProtKB-SubCell"/>
</dbReference>
<dbReference type="Proteomes" id="UP001431572">
    <property type="component" value="Chromosome 1"/>
</dbReference>
<feature type="transmembrane region" description="Helical" evidence="7">
    <location>
        <begin position="40"/>
        <end position="59"/>
    </location>
</feature>
<dbReference type="GO" id="GO:0055085">
    <property type="term" value="P:transmembrane transport"/>
    <property type="evidence" value="ECO:0007669"/>
    <property type="project" value="InterPro"/>
</dbReference>
<dbReference type="AlphaFoldDB" id="A0A8T7LV63"/>
<evidence type="ECO:0000256" key="7">
    <source>
        <dbReference type="RuleBase" id="RU363032"/>
    </source>
</evidence>
<evidence type="ECO:0000259" key="8">
    <source>
        <dbReference type="PROSITE" id="PS50928"/>
    </source>
</evidence>
<keyword evidence="3" id="KW-1003">Cell membrane</keyword>
<dbReference type="InterPro" id="IPR035906">
    <property type="entry name" value="MetI-like_sf"/>
</dbReference>
<dbReference type="EMBL" id="JACATZ010000001">
    <property type="protein sequence ID" value="NWJ45918.1"/>
    <property type="molecule type" value="Genomic_DNA"/>
</dbReference>
<feature type="domain" description="ABC transmembrane type-1" evidence="8">
    <location>
        <begin position="104"/>
        <end position="295"/>
    </location>
</feature>
<evidence type="ECO:0000313" key="9">
    <source>
        <dbReference type="EMBL" id="NWJ45918.1"/>
    </source>
</evidence>
<keyword evidence="5 7" id="KW-1133">Transmembrane helix</keyword>
<feature type="transmembrane region" description="Helical" evidence="7">
    <location>
        <begin position="146"/>
        <end position="163"/>
    </location>
</feature>
<gene>
    <name evidence="9" type="ORF">HXX08_08570</name>
    <name evidence="10" type="ORF">OZ401_001058</name>
</gene>
<dbReference type="PANTHER" id="PTHR43386:SF1">
    <property type="entry name" value="D,D-DIPEPTIDE TRANSPORT SYSTEM PERMEASE PROTEIN DDPC-RELATED"/>
    <property type="match status" value="1"/>
</dbReference>
<proteinExistence type="inferred from homology"/>
<evidence type="ECO:0000313" key="11">
    <source>
        <dbReference type="Proteomes" id="UP000521676"/>
    </source>
</evidence>
<dbReference type="CDD" id="cd06261">
    <property type="entry name" value="TM_PBP2"/>
    <property type="match status" value="1"/>
</dbReference>
<name>A0A8T7LV63_9CHLR</name>
<dbReference type="RefSeq" id="WP_341469670.1">
    <property type="nucleotide sequence ID" value="NZ_CP128399.1"/>
</dbReference>
<evidence type="ECO:0000313" key="12">
    <source>
        <dbReference type="Proteomes" id="UP001431572"/>
    </source>
</evidence>
<evidence type="ECO:0000256" key="6">
    <source>
        <dbReference type="ARBA" id="ARBA00023136"/>
    </source>
</evidence>
<dbReference type="EMBL" id="CP128399">
    <property type="protein sequence ID" value="WJW67779.1"/>
    <property type="molecule type" value="Genomic_DNA"/>
</dbReference>
<feature type="transmembrane region" description="Helical" evidence="7">
    <location>
        <begin position="108"/>
        <end position="134"/>
    </location>
</feature>
<sequence length="301" mass="33347">MSTVELNSQEQNPYFTTAMADVSPLLKKRQKTWFGRKRDILVLFSLLFIVVILTCAIFADQVSPYLPEYQQRGKGVAWQDPSPAHWLGTDGLGRDFLSRLIHGARVTVVLAVGVATLQLSIGITLGVLSGFFGGWADFIIMRFADLLYAFPGLLLIILVVSVVDTFPRILTAFIVITLISWPDITRLTRAQVLSLKQREFVESARVMGASSFHIIIKHLFPNFIRPIAALVPLGMALVILSEASLSFLGLGVQPPGASWGNMINEVGVHFRTSPWMILAPSMSLVFTVLSLNYISDWLLDE</sequence>
<dbReference type="PROSITE" id="PS50928">
    <property type="entry name" value="ABC_TM1"/>
    <property type="match status" value="1"/>
</dbReference>
<dbReference type="SUPFAM" id="SSF161098">
    <property type="entry name" value="MetI-like"/>
    <property type="match status" value="1"/>
</dbReference>
<keyword evidence="6 7" id="KW-0472">Membrane</keyword>
<evidence type="ECO:0000313" key="10">
    <source>
        <dbReference type="EMBL" id="WJW67779.1"/>
    </source>
</evidence>
<evidence type="ECO:0000256" key="2">
    <source>
        <dbReference type="ARBA" id="ARBA00022448"/>
    </source>
</evidence>
<accession>A0A8T7LV63</accession>